<dbReference type="SUPFAM" id="SSF160387">
    <property type="entry name" value="NosL/MerB-like"/>
    <property type="match status" value="1"/>
</dbReference>
<sequence>MRRLFLPLILILTVIGSAFALEGADKTVDCVRCGMDRVFFAYSRALVRYADGSETATCSIHCAVEDILKSGKKTASLKVADFYSKELVDAASATWVVGGRANGVMTSPGKWAFARPEDAGRFVKEQGGAITAWEQVLKFLKDEVAEMDQPAPAE</sequence>
<feature type="chain" id="PRO_5028120725" evidence="1">
    <location>
        <begin position="21"/>
        <end position="154"/>
    </location>
</feature>
<accession>A0A6V8MPM6</accession>
<dbReference type="InterPro" id="IPR008719">
    <property type="entry name" value="N2O_reductase_NosL"/>
</dbReference>
<keyword evidence="3" id="KW-1185">Reference proteome</keyword>
<comment type="caution">
    <text evidence="2">The sequence shown here is derived from an EMBL/GenBank/DDBJ whole genome shotgun (WGS) entry which is preliminary data.</text>
</comment>
<dbReference type="PANTHER" id="PTHR41247:SF1">
    <property type="entry name" value="HTH-TYPE TRANSCRIPTIONAL REPRESSOR YCNK"/>
    <property type="match status" value="1"/>
</dbReference>
<gene>
    <name evidence="2" type="ORF">GMST_42760</name>
</gene>
<evidence type="ECO:0000313" key="3">
    <source>
        <dbReference type="Proteomes" id="UP000556026"/>
    </source>
</evidence>
<dbReference type="RefSeq" id="WP_183356734.1">
    <property type="nucleotide sequence ID" value="NZ_BLXX01000023.1"/>
</dbReference>
<dbReference type="PANTHER" id="PTHR41247">
    <property type="entry name" value="HTH-TYPE TRANSCRIPTIONAL REPRESSOR YCNK"/>
    <property type="match status" value="1"/>
</dbReference>
<dbReference type="AlphaFoldDB" id="A0A6V8MPM6"/>
<name>A0A6V8MPM6_9BACT</name>
<dbReference type="Pfam" id="PF05573">
    <property type="entry name" value="NosL"/>
    <property type="match status" value="1"/>
</dbReference>
<dbReference type="Gene3D" id="3.30.70.2050">
    <property type="match status" value="1"/>
</dbReference>
<dbReference type="EMBL" id="BLXX01000023">
    <property type="protein sequence ID" value="GFO61951.1"/>
    <property type="molecule type" value="Genomic_DNA"/>
</dbReference>
<organism evidence="2 3">
    <name type="scientific">Geomonas silvestris</name>
    <dbReference type="NCBI Taxonomy" id="2740184"/>
    <lineage>
        <taxon>Bacteria</taxon>
        <taxon>Pseudomonadati</taxon>
        <taxon>Thermodesulfobacteriota</taxon>
        <taxon>Desulfuromonadia</taxon>
        <taxon>Geobacterales</taxon>
        <taxon>Geobacteraceae</taxon>
        <taxon>Geomonas</taxon>
    </lineage>
</organism>
<feature type="signal peptide" evidence="1">
    <location>
        <begin position="1"/>
        <end position="20"/>
    </location>
</feature>
<keyword evidence="1" id="KW-0732">Signal</keyword>
<proteinExistence type="predicted"/>
<evidence type="ECO:0000256" key="1">
    <source>
        <dbReference type="SAM" id="SignalP"/>
    </source>
</evidence>
<reference evidence="3" key="1">
    <citation type="submission" date="2020-06" db="EMBL/GenBank/DDBJ databases">
        <title>Draft genomic sequence of Geomonas sp. Red330.</title>
        <authorList>
            <person name="Itoh H."/>
            <person name="Zhenxing X."/>
            <person name="Ushijima N."/>
            <person name="Masuda Y."/>
            <person name="Shiratori Y."/>
            <person name="Senoo K."/>
        </authorList>
    </citation>
    <scope>NUCLEOTIDE SEQUENCE [LARGE SCALE GENOMIC DNA]</scope>
    <source>
        <strain evidence="3">Red330</strain>
    </source>
</reference>
<evidence type="ECO:0000313" key="2">
    <source>
        <dbReference type="EMBL" id="GFO61951.1"/>
    </source>
</evidence>
<protein>
    <submittedName>
        <fullName evidence="2">NosL family protein</fullName>
    </submittedName>
</protein>
<dbReference type="Proteomes" id="UP000556026">
    <property type="component" value="Unassembled WGS sequence"/>
</dbReference>